<dbReference type="EMBL" id="DWZI01000060">
    <property type="protein sequence ID" value="HJA86861.1"/>
    <property type="molecule type" value="Genomic_DNA"/>
</dbReference>
<dbReference type="AlphaFoldDB" id="A0A9D2HYT4"/>
<sequence length="289" mass="32184">MKKQLLFLFAASALFAACSSDDMPTGSDVNNGQEQTDVTEYASSLSVATADGVGMSIGTLDDAAATRAEYNAGSNYYFDLELYQGDVLEQWDEYIVKADDFAIRYNGEYQTVEKTGDEDMPTGAEWQNLRITRDRGKFKVRIEQLDEISWFDPEKDPIDVTFEAYIWVENKKLLDDGTGGYGELFTWNDKVTWVGGDAANDGVDISKLCTAGESIFDGRSNNEKIPGFEVRYNVYRGLSGRQTDQDGNYDKNDGLGDTPYIKVAIHVTNRGDEKPTEVRAIYPSEEAAE</sequence>
<reference evidence="2" key="1">
    <citation type="journal article" date="2021" name="PeerJ">
        <title>Extensive microbial diversity within the chicken gut microbiome revealed by metagenomics and culture.</title>
        <authorList>
            <person name="Gilroy R."/>
            <person name="Ravi A."/>
            <person name="Getino M."/>
            <person name="Pursley I."/>
            <person name="Horton D.L."/>
            <person name="Alikhan N.F."/>
            <person name="Baker D."/>
            <person name="Gharbi K."/>
            <person name="Hall N."/>
            <person name="Watson M."/>
            <person name="Adriaenssens E.M."/>
            <person name="Foster-Nyarko E."/>
            <person name="Jarju S."/>
            <person name="Secka A."/>
            <person name="Antonio M."/>
            <person name="Oren A."/>
            <person name="Chaudhuri R.R."/>
            <person name="La Ragione R."/>
            <person name="Hildebrand F."/>
            <person name="Pallen M.J."/>
        </authorList>
    </citation>
    <scope>NUCLEOTIDE SEQUENCE</scope>
    <source>
        <strain evidence="2">ChiHjej12B11-9795</strain>
    </source>
</reference>
<organism evidence="2 3">
    <name type="scientific">Candidatus Bacteroides avicola</name>
    <dbReference type="NCBI Taxonomy" id="2838468"/>
    <lineage>
        <taxon>Bacteria</taxon>
        <taxon>Pseudomonadati</taxon>
        <taxon>Bacteroidota</taxon>
        <taxon>Bacteroidia</taxon>
        <taxon>Bacteroidales</taxon>
        <taxon>Bacteroidaceae</taxon>
        <taxon>Bacteroides</taxon>
    </lineage>
</organism>
<dbReference type="Proteomes" id="UP000823862">
    <property type="component" value="Unassembled WGS sequence"/>
</dbReference>
<evidence type="ECO:0000313" key="3">
    <source>
        <dbReference type="Proteomes" id="UP000823862"/>
    </source>
</evidence>
<comment type="caution">
    <text evidence="2">The sequence shown here is derived from an EMBL/GenBank/DDBJ whole genome shotgun (WGS) entry which is preliminary data.</text>
</comment>
<protein>
    <submittedName>
        <fullName evidence="2">Uncharacterized protein</fullName>
    </submittedName>
</protein>
<proteinExistence type="predicted"/>
<keyword evidence="1" id="KW-0732">Signal</keyword>
<evidence type="ECO:0000313" key="2">
    <source>
        <dbReference type="EMBL" id="HJA86861.1"/>
    </source>
</evidence>
<dbReference type="PROSITE" id="PS51257">
    <property type="entry name" value="PROKAR_LIPOPROTEIN"/>
    <property type="match status" value="1"/>
</dbReference>
<name>A0A9D2HYT4_9BACE</name>
<reference evidence="2" key="2">
    <citation type="submission" date="2021-04" db="EMBL/GenBank/DDBJ databases">
        <authorList>
            <person name="Gilroy R."/>
        </authorList>
    </citation>
    <scope>NUCLEOTIDE SEQUENCE</scope>
    <source>
        <strain evidence="2">ChiHjej12B11-9795</strain>
    </source>
</reference>
<accession>A0A9D2HYT4</accession>
<feature type="signal peptide" evidence="1">
    <location>
        <begin position="1"/>
        <end position="16"/>
    </location>
</feature>
<gene>
    <name evidence="2" type="ORF">H9950_11865</name>
</gene>
<feature type="chain" id="PRO_5038562946" evidence="1">
    <location>
        <begin position="17"/>
        <end position="289"/>
    </location>
</feature>
<evidence type="ECO:0000256" key="1">
    <source>
        <dbReference type="SAM" id="SignalP"/>
    </source>
</evidence>